<dbReference type="Gene3D" id="1.10.10.2910">
    <property type="match status" value="1"/>
</dbReference>
<evidence type="ECO:0000259" key="1">
    <source>
        <dbReference type="Pfam" id="PF06114"/>
    </source>
</evidence>
<sequence>MKLTYSNEWISLPEEQASLIRKHQHQFPIAVGSIAKELGITVKRSTLAAGISGEIKEDDGNVVIKVNRHDVKERQRFTLAHEIAHFLLHRDRIGDGITDDILYRSKLSDFMEVQANRLAADILMPSHLIQQKLKELTQSSELREEEKYEKLADAAEVSTTAIKIRLGKI</sequence>
<dbReference type="InterPro" id="IPR052345">
    <property type="entry name" value="Rad_response_metalloprotease"/>
</dbReference>
<name>A0A381CCB8_9ENTR</name>
<dbReference type="InterPro" id="IPR010359">
    <property type="entry name" value="IrrE_HExxH"/>
</dbReference>
<evidence type="ECO:0000313" key="3">
    <source>
        <dbReference type="Proteomes" id="UP000255528"/>
    </source>
</evidence>
<dbReference type="PANTHER" id="PTHR43236">
    <property type="entry name" value="ANTITOXIN HIGA1"/>
    <property type="match status" value="1"/>
</dbReference>
<dbReference type="RefSeq" id="WP_115631112.1">
    <property type="nucleotide sequence ID" value="NZ_UIGI01000001.1"/>
</dbReference>
<dbReference type="EMBL" id="UIGI01000001">
    <property type="protein sequence ID" value="SUW65487.1"/>
    <property type="molecule type" value="Genomic_DNA"/>
</dbReference>
<protein>
    <submittedName>
        <fullName evidence="2">Predicted transcription regulator containing HTH domain</fullName>
    </submittedName>
</protein>
<gene>
    <name evidence="2" type="ORF">NCTC12119_04037</name>
</gene>
<proteinExistence type="predicted"/>
<dbReference type="Proteomes" id="UP000255528">
    <property type="component" value="Unassembled WGS sequence"/>
</dbReference>
<dbReference type="PANTHER" id="PTHR43236:SF2">
    <property type="entry name" value="BLL0069 PROTEIN"/>
    <property type="match status" value="1"/>
</dbReference>
<accession>A0A381CCB8</accession>
<organism evidence="2 3">
    <name type="scientific">Buttiauxella agrestis</name>
    <dbReference type="NCBI Taxonomy" id="82977"/>
    <lineage>
        <taxon>Bacteria</taxon>
        <taxon>Pseudomonadati</taxon>
        <taxon>Pseudomonadota</taxon>
        <taxon>Gammaproteobacteria</taxon>
        <taxon>Enterobacterales</taxon>
        <taxon>Enterobacteriaceae</taxon>
        <taxon>Buttiauxella</taxon>
    </lineage>
</organism>
<dbReference type="Pfam" id="PF06114">
    <property type="entry name" value="Peptidase_M78"/>
    <property type="match status" value="1"/>
</dbReference>
<evidence type="ECO:0000313" key="2">
    <source>
        <dbReference type="EMBL" id="SUW65487.1"/>
    </source>
</evidence>
<reference evidence="2 3" key="1">
    <citation type="submission" date="2018-06" db="EMBL/GenBank/DDBJ databases">
        <authorList>
            <consortium name="Pathogen Informatics"/>
            <person name="Doyle S."/>
        </authorList>
    </citation>
    <scope>NUCLEOTIDE SEQUENCE [LARGE SCALE GENOMIC DNA]</scope>
    <source>
        <strain evidence="2 3">NCTC12119</strain>
    </source>
</reference>
<dbReference type="AlphaFoldDB" id="A0A381CCB8"/>
<feature type="domain" description="IrrE N-terminal-like" evidence="1">
    <location>
        <begin position="35"/>
        <end position="166"/>
    </location>
</feature>